<name>A0A2S6H8M9_9GAMM</name>
<dbReference type="RefSeq" id="WP_104422166.1">
    <property type="nucleotide sequence ID" value="NZ_PTIY01000001.1"/>
</dbReference>
<comment type="caution">
    <text evidence="3">The sequence shown here is derived from an EMBL/GenBank/DDBJ whole genome shotgun (WGS) entry which is preliminary data.</text>
</comment>
<evidence type="ECO:0000256" key="2">
    <source>
        <dbReference type="SAM" id="Phobius"/>
    </source>
</evidence>
<feature type="compositionally biased region" description="Basic and acidic residues" evidence="1">
    <location>
        <begin position="16"/>
        <end position="28"/>
    </location>
</feature>
<evidence type="ECO:0008006" key="5">
    <source>
        <dbReference type="Google" id="ProtNLM"/>
    </source>
</evidence>
<organism evidence="3 4">
    <name type="scientific">Methylobacter tundripaludum</name>
    <dbReference type="NCBI Taxonomy" id="173365"/>
    <lineage>
        <taxon>Bacteria</taxon>
        <taxon>Pseudomonadati</taxon>
        <taxon>Pseudomonadota</taxon>
        <taxon>Gammaproteobacteria</taxon>
        <taxon>Methylococcales</taxon>
        <taxon>Methylococcaceae</taxon>
        <taxon>Methylobacter</taxon>
    </lineage>
</organism>
<feature type="transmembrane region" description="Helical" evidence="2">
    <location>
        <begin position="33"/>
        <end position="52"/>
    </location>
</feature>
<evidence type="ECO:0000313" key="3">
    <source>
        <dbReference type="EMBL" id="PPK73780.1"/>
    </source>
</evidence>
<dbReference type="EMBL" id="PTIY01000001">
    <property type="protein sequence ID" value="PPK73780.1"/>
    <property type="molecule type" value="Genomic_DNA"/>
</dbReference>
<reference evidence="3 4" key="1">
    <citation type="submission" date="2018-02" db="EMBL/GenBank/DDBJ databases">
        <title>Subsurface microbial communities from deep shales in Ohio and West Virginia, USA.</title>
        <authorList>
            <person name="Wrighton K."/>
        </authorList>
    </citation>
    <scope>NUCLEOTIDE SEQUENCE [LARGE SCALE GENOMIC DNA]</scope>
    <source>
        <strain evidence="3 4">OWC-G53F</strain>
    </source>
</reference>
<accession>A0A2S6H8M9</accession>
<protein>
    <recommendedName>
        <fullName evidence="5">SxtJ</fullName>
    </recommendedName>
</protein>
<keyword evidence="2" id="KW-0812">Transmembrane</keyword>
<sequence length="157" mass="18329">MKKVTIKSSPPGLTKQRSDCLRGKQEKKPSERGFGITFSAAFSAIGFVRLYQVRDFHDYWWMAWLSTAAVFLLLAYFWVAPLRPLNNLWYRIGLLLSHVVNPLIMGIVFLSTIFPIGLLMRLFKKDLLKLRLDREAQTYWQKRTPSAAKQQDMKNQF</sequence>
<feature type="transmembrane region" description="Helical" evidence="2">
    <location>
        <begin position="59"/>
        <end position="79"/>
    </location>
</feature>
<dbReference type="AlphaFoldDB" id="A0A2S6H8M9"/>
<proteinExistence type="predicted"/>
<evidence type="ECO:0000256" key="1">
    <source>
        <dbReference type="SAM" id="MobiDB-lite"/>
    </source>
</evidence>
<keyword evidence="4" id="KW-1185">Reference proteome</keyword>
<evidence type="ECO:0000313" key="4">
    <source>
        <dbReference type="Proteomes" id="UP000238071"/>
    </source>
</evidence>
<feature type="transmembrane region" description="Helical" evidence="2">
    <location>
        <begin position="99"/>
        <end position="123"/>
    </location>
</feature>
<dbReference type="Proteomes" id="UP000238071">
    <property type="component" value="Unassembled WGS sequence"/>
</dbReference>
<gene>
    <name evidence="3" type="ORF">B0F88_101312</name>
</gene>
<keyword evidence="2" id="KW-0472">Membrane</keyword>
<dbReference type="OrthoDB" id="5569239at2"/>
<keyword evidence="2" id="KW-1133">Transmembrane helix</keyword>
<feature type="region of interest" description="Disordered" evidence="1">
    <location>
        <begin position="1"/>
        <end position="28"/>
    </location>
</feature>